<keyword evidence="2" id="KW-1185">Reference proteome</keyword>
<evidence type="ECO:0000313" key="2">
    <source>
        <dbReference type="Proteomes" id="UP001196413"/>
    </source>
</evidence>
<dbReference type="EMBL" id="JAHQIW010004686">
    <property type="protein sequence ID" value="KAJ1363360.1"/>
    <property type="molecule type" value="Genomic_DNA"/>
</dbReference>
<dbReference type="AlphaFoldDB" id="A0AAD5MRA9"/>
<protein>
    <submittedName>
        <fullName evidence="1">Uncharacterized protein</fullName>
    </submittedName>
</protein>
<dbReference type="Proteomes" id="UP001196413">
    <property type="component" value="Unassembled WGS sequence"/>
</dbReference>
<evidence type="ECO:0000313" key="1">
    <source>
        <dbReference type="EMBL" id="KAJ1363360.1"/>
    </source>
</evidence>
<sequence>MGDKDAGRYGVIADGWKRCSANRVGATDNEQFYSTDVLAKAISLTFVKIRAHVNCYIVTCLIILLNVSNYSVNNTVTLLITEYFDVKHRVYSSLYVSSDLVDEKLDAKKINVKSTDRQIEMYLPNAFRVDIDSL</sequence>
<gene>
    <name evidence="1" type="ORF">KIN20_023209</name>
</gene>
<organism evidence="1 2">
    <name type="scientific">Parelaphostrongylus tenuis</name>
    <name type="common">Meningeal worm</name>
    <dbReference type="NCBI Taxonomy" id="148309"/>
    <lineage>
        <taxon>Eukaryota</taxon>
        <taxon>Metazoa</taxon>
        <taxon>Ecdysozoa</taxon>
        <taxon>Nematoda</taxon>
        <taxon>Chromadorea</taxon>
        <taxon>Rhabditida</taxon>
        <taxon>Rhabditina</taxon>
        <taxon>Rhabditomorpha</taxon>
        <taxon>Strongyloidea</taxon>
        <taxon>Metastrongylidae</taxon>
        <taxon>Parelaphostrongylus</taxon>
    </lineage>
</organism>
<accession>A0AAD5MRA9</accession>
<name>A0AAD5MRA9_PARTN</name>
<reference evidence="1" key="1">
    <citation type="submission" date="2021-06" db="EMBL/GenBank/DDBJ databases">
        <title>Parelaphostrongylus tenuis whole genome reference sequence.</title>
        <authorList>
            <person name="Garwood T.J."/>
            <person name="Larsen P.A."/>
            <person name="Fountain-Jones N.M."/>
            <person name="Garbe J.R."/>
            <person name="Macchietto M.G."/>
            <person name="Kania S.A."/>
            <person name="Gerhold R.W."/>
            <person name="Richards J.E."/>
            <person name="Wolf T.M."/>
        </authorList>
    </citation>
    <scope>NUCLEOTIDE SEQUENCE</scope>
    <source>
        <strain evidence="1">MNPRO001-30</strain>
        <tissue evidence="1">Meninges</tissue>
    </source>
</reference>
<comment type="caution">
    <text evidence="1">The sequence shown here is derived from an EMBL/GenBank/DDBJ whole genome shotgun (WGS) entry which is preliminary data.</text>
</comment>
<proteinExistence type="predicted"/>